<reference evidence="1" key="2">
    <citation type="submission" date="2021-02" db="EMBL/GenBank/DDBJ databases">
        <authorList>
            <person name="Kimball J.A."/>
            <person name="Haas M.W."/>
            <person name="Macchietto M."/>
            <person name="Kono T."/>
            <person name="Duquette J."/>
            <person name="Shao M."/>
        </authorList>
    </citation>
    <scope>NUCLEOTIDE SEQUENCE</scope>
    <source>
        <tissue evidence="1">Fresh leaf tissue</tissue>
    </source>
</reference>
<keyword evidence="2" id="KW-1185">Reference proteome</keyword>
<sequence length="69" mass="8032">MDMEDARRHTVYRRMRMAVSVVGWRRRTMEAEAVLMVGTRQRGGEGKVGEIWELLGRNFLVGGRRQRLG</sequence>
<proteinExistence type="predicted"/>
<organism evidence="1 2">
    <name type="scientific">Zizania palustris</name>
    <name type="common">Northern wild rice</name>
    <dbReference type="NCBI Taxonomy" id="103762"/>
    <lineage>
        <taxon>Eukaryota</taxon>
        <taxon>Viridiplantae</taxon>
        <taxon>Streptophyta</taxon>
        <taxon>Embryophyta</taxon>
        <taxon>Tracheophyta</taxon>
        <taxon>Spermatophyta</taxon>
        <taxon>Magnoliopsida</taxon>
        <taxon>Liliopsida</taxon>
        <taxon>Poales</taxon>
        <taxon>Poaceae</taxon>
        <taxon>BOP clade</taxon>
        <taxon>Oryzoideae</taxon>
        <taxon>Oryzeae</taxon>
        <taxon>Zizaniinae</taxon>
        <taxon>Zizania</taxon>
    </lineage>
</organism>
<dbReference type="Proteomes" id="UP000729402">
    <property type="component" value="Unassembled WGS sequence"/>
</dbReference>
<reference evidence="1" key="1">
    <citation type="journal article" date="2021" name="bioRxiv">
        <title>Whole Genome Assembly and Annotation of Northern Wild Rice, Zizania palustris L., Supports a Whole Genome Duplication in the Zizania Genus.</title>
        <authorList>
            <person name="Haas M."/>
            <person name="Kono T."/>
            <person name="Macchietto M."/>
            <person name="Millas R."/>
            <person name="McGilp L."/>
            <person name="Shao M."/>
            <person name="Duquette J."/>
            <person name="Hirsch C.N."/>
            <person name="Kimball J."/>
        </authorList>
    </citation>
    <scope>NUCLEOTIDE SEQUENCE</scope>
    <source>
        <tissue evidence="1">Fresh leaf tissue</tissue>
    </source>
</reference>
<evidence type="ECO:0000313" key="1">
    <source>
        <dbReference type="EMBL" id="KAG8082409.1"/>
    </source>
</evidence>
<comment type="caution">
    <text evidence="1">The sequence shown here is derived from an EMBL/GenBank/DDBJ whole genome shotgun (WGS) entry which is preliminary data.</text>
</comment>
<dbReference type="AlphaFoldDB" id="A0A8J5TA73"/>
<accession>A0A8J5TA73</accession>
<name>A0A8J5TA73_ZIZPA</name>
<evidence type="ECO:0000313" key="2">
    <source>
        <dbReference type="Proteomes" id="UP000729402"/>
    </source>
</evidence>
<protein>
    <submittedName>
        <fullName evidence="1">Uncharacterized protein</fullName>
    </submittedName>
</protein>
<gene>
    <name evidence="1" type="ORF">GUJ93_ZPchr0014g47389</name>
</gene>
<dbReference type="EMBL" id="JAAALK010000086">
    <property type="protein sequence ID" value="KAG8082409.1"/>
    <property type="molecule type" value="Genomic_DNA"/>
</dbReference>